<gene>
    <name evidence="1" type="ORF">Mal4_28990</name>
</gene>
<accession>A0A517Z7V2</accession>
<dbReference type="RefSeq" id="WP_197444399.1">
    <property type="nucleotide sequence ID" value="NZ_CP036275.1"/>
</dbReference>
<dbReference type="Proteomes" id="UP000320496">
    <property type="component" value="Chromosome"/>
</dbReference>
<keyword evidence="2" id="KW-1185">Reference proteome</keyword>
<sequence length="554" mass="62607">MSCHLDTESDVQCSLPRPRLRVPRSNGSLLAVPDLAEAASATDANQSSLDTCNYNVQGRSLGELRRRARFEALQAAAAFTSDLLGERVSVPEAPSSLIVTGHQPALFHPGVWVKNFATGALAERTGGVGLNLIVDNDTAPSMAVRVPAGTRNEPRFDSVVFDEPRPAIPFEDCDIVSRQTFTSFAERVAEAMEPWGIAPIIKDVWPDAIERMGRTRRLTDCLAAARHRQERRWGLTNLEMPLSRMCRLDSFLWFTSHLLAHLPRFQECHNSALDEYRRQNRIHSRTHPVPELVSRDGWLEAPFWLWRKGDLQRQRVFARQIGNRIQLAADTNVVTELPLSPEMDACCAVEALRELELQGWRFRTRALTTTLFARLSLGDMFVHGIGGAKYDEMTDRIVETFFEICPPRFMTLSATLYLPLGGGHPATIDDLRRLRTDLRDLQYNAERHGVTGEDVQELVREKQTLLQEQEASRPEGLSKRERLARRPLNRARHRRLKQISSELASRAGGEREQLERQIAETESQLAANGILCSREYSWSLFPAESLRDLFGQLG</sequence>
<evidence type="ECO:0000313" key="2">
    <source>
        <dbReference type="Proteomes" id="UP000320496"/>
    </source>
</evidence>
<name>A0A517Z7V2_9PLAN</name>
<dbReference type="EMBL" id="CP036275">
    <property type="protein sequence ID" value="QDU38570.1"/>
    <property type="molecule type" value="Genomic_DNA"/>
</dbReference>
<dbReference type="AlphaFoldDB" id="A0A517Z7V2"/>
<organism evidence="1 2">
    <name type="scientific">Maioricimonas rarisocia</name>
    <dbReference type="NCBI Taxonomy" id="2528026"/>
    <lineage>
        <taxon>Bacteria</taxon>
        <taxon>Pseudomonadati</taxon>
        <taxon>Planctomycetota</taxon>
        <taxon>Planctomycetia</taxon>
        <taxon>Planctomycetales</taxon>
        <taxon>Planctomycetaceae</taxon>
        <taxon>Maioricimonas</taxon>
    </lineage>
</organism>
<evidence type="ECO:0000313" key="1">
    <source>
        <dbReference type="EMBL" id="QDU38570.1"/>
    </source>
</evidence>
<reference evidence="1 2" key="1">
    <citation type="submission" date="2019-02" db="EMBL/GenBank/DDBJ databases">
        <title>Deep-cultivation of Planctomycetes and their phenomic and genomic characterization uncovers novel biology.</title>
        <authorList>
            <person name="Wiegand S."/>
            <person name="Jogler M."/>
            <person name="Boedeker C."/>
            <person name="Pinto D."/>
            <person name="Vollmers J."/>
            <person name="Rivas-Marin E."/>
            <person name="Kohn T."/>
            <person name="Peeters S.H."/>
            <person name="Heuer A."/>
            <person name="Rast P."/>
            <person name="Oberbeckmann S."/>
            <person name="Bunk B."/>
            <person name="Jeske O."/>
            <person name="Meyerdierks A."/>
            <person name="Storesund J.E."/>
            <person name="Kallscheuer N."/>
            <person name="Luecker S."/>
            <person name="Lage O.M."/>
            <person name="Pohl T."/>
            <person name="Merkel B.J."/>
            <person name="Hornburger P."/>
            <person name="Mueller R.-W."/>
            <person name="Bruemmer F."/>
            <person name="Labrenz M."/>
            <person name="Spormann A.M."/>
            <person name="Op den Camp H."/>
            <person name="Overmann J."/>
            <person name="Amann R."/>
            <person name="Jetten M.S.M."/>
            <person name="Mascher T."/>
            <person name="Medema M.H."/>
            <person name="Devos D.P."/>
            <person name="Kaster A.-K."/>
            <person name="Ovreas L."/>
            <person name="Rohde M."/>
            <person name="Galperin M.Y."/>
            <person name="Jogler C."/>
        </authorList>
    </citation>
    <scope>NUCLEOTIDE SEQUENCE [LARGE SCALE GENOMIC DNA]</scope>
    <source>
        <strain evidence="1 2">Mal4</strain>
    </source>
</reference>
<protein>
    <submittedName>
        <fullName evidence="1">Uncharacterized protein</fullName>
    </submittedName>
</protein>
<dbReference type="KEGG" id="mri:Mal4_28990"/>
<proteinExistence type="predicted"/>